<dbReference type="Proteomes" id="UP001218218">
    <property type="component" value="Unassembled WGS sequence"/>
</dbReference>
<accession>A0AAD7AA94</accession>
<organism evidence="2 3">
    <name type="scientific">Mycena albidolilacea</name>
    <dbReference type="NCBI Taxonomy" id="1033008"/>
    <lineage>
        <taxon>Eukaryota</taxon>
        <taxon>Fungi</taxon>
        <taxon>Dikarya</taxon>
        <taxon>Basidiomycota</taxon>
        <taxon>Agaricomycotina</taxon>
        <taxon>Agaricomycetes</taxon>
        <taxon>Agaricomycetidae</taxon>
        <taxon>Agaricales</taxon>
        <taxon>Marasmiineae</taxon>
        <taxon>Mycenaceae</taxon>
        <taxon>Mycena</taxon>
    </lineage>
</organism>
<evidence type="ECO:0000313" key="2">
    <source>
        <dbReference type="EMBL" id="KAJ7353227.1"/>
    </source>
</evidence>
<gene>
    <name evidence="2" type="ORF">DFH08DRAFT_804805</name>
</gene>
<sequence length="170" mass="19510">MPPYTFSGPGPWSGVIDRLCRQPLDAIGQAGSGRRRNYRNQENSTTRKGKWCKRPSKVIGIREVPDHIQTRLLEARSVKKWGEYLKKVKGILQSIDECAKEVKDIQTSILLTIEAKRQRQLCEGIKEVCETINATICSSMRHERTLTLRRRFESENGNTFDGPSMRVYQT</sequence>
<proteinExistence type="predicted"/>
<reference evidence="2" key="1">
    <citation type="submission" date="2023-03" db="EMBL/GenBank/DDBJ databases">
        <title>Massive genome expansion in bonnet fungi (Mycena s.s.) driven by repeated elements and novel gene families across ecological guilds.</title>
        <authorList>
            <consortium name="Lawrence Berkeley National Laboratory"/>
            <person name="Harder C.B."/>
            <person name="Miyauchi S."/>
            <person name="Viragh M."/>
            <person name="Kuo A."/>
            <person name="Thoen E."/>
            <person name="Andreopoulos B."/>
            <person name="Lu D."/>
            <person name="Skrede I."/>
            <person name="Drula E."/>
            <person name="Henrissat B."/>
            <person name="Morin E."/>
            <person name="Kohler A."/>
            <person name="Barry K."/>
            <person name="LaButti K."/>
            <person name="Morin E."/>
            <person name="Salamov A."/>
            <person name="Lipzen A."/>
            <person name="Mereny Z."/>
            <person name="Hegedus B."/>
            <person name="Baldrian P."/>
            <person name="Stursova M."/>
            <person name="Weitz H."/>
            <person name="Taylor A."/>
            <person name="Grigoriev I.V."/>
            <person name="Nagy L.G."/>
            <person name="Martin F."/>
            <person name="Kauserud H."/>
        </authorList>
    </citation>
    <scope>NUCLEOTIDE SEQUENCE</scope>
    <source>
        <strain evidence="2">CBHHK002</strain>
    </source>
</reference>
<evidence type="ECO:0000313" key="3">
    <source>
        <dbReference type="Proteomes" id="UP001218218"/>
    </source>
</evidence>
<comment type="caution">
    <text evidence="2">The sequence shown here is derived from an EMBL/GenBank/DDBJ whole genome shotgun (WGS) entry which is preliminary data.</text>
</comment>
<evidence type="ECO:0000256" key="1">
    <source>
        <dbReference type="SAM" id="MobiDB-lite"/>
    </source>
</evidence>
<keyword evidence="3" id="KW-1185">Reference proteome</keyword>
<dbReference type="EMBL" id="JARIHO010000011">
    <property type="protein sequence ID" value="KAJ7353227.1"/>
    <property type="molecule type" value="Genomic_DNA"/>
</dbReference>
<protein>
    <submittedName>
        <fullName evidence="2">Uncharacterized protein</fullName>
    </submittedName>
</protein>
<name>A0AAD7AA94_9AGAR</name>
<feature type="region of interest" description="Disordered" evidence="1">
    <location>
        <begin position="30"/>
        <end position="49"/>
    </location>
</feature>
<dbReference type="AlphaFoldDB" id="A0AAD7AA94"/>